<evidence type="ECO:0000313" key="2">
    <source>
        <dbReference type="Proteomes" id="UP000028534"/>
    </source>
</evidence>
<reference evidence="1 2" key="1">
    <citation type="submission" date="2014-03" db="EMBL/GenBank/DDBJ databases">
        <title>Genome sequence of Sphingobium yanoikuyae B1.</title>
        <authorList>
            <person name="Gan H.M."/>
            <person name="Gan H.Y."/>
            <person name="Savka M.A."/>
        </authorList>
    </citation>
    <scope>NUCLEOTIDE SEQUENCE [LARGE SCALE GENOMIC DNA]</scope>
    <source>
        <strain evidence="1 2">B1</strain>
    </source>
</reference>
<dbReference type="RefSeq" id="WP_037523431.1">
    <property type="nucleotide sequence ID" value="NZ_JGVR01000082.1"/>
</dbReference>
<gene>
    <name evidence="1" type="ORF">CP98_05274</name>
</gene>
<dbReference type="EMBL" id="JGVR01000082">
    <property type="protein sequence ID" value="KEZ12010.1"/>
    <property type="molecule type" value="Genomic_DNA"/>
</dbReference>
<dbReference type="AlphaFoldDB" id="A0A084E218"/>
<name>A0A084E218_SPHYA</name>
<sequence length="153" mass="17063">MSGDSRGYALDISEHLFHLTTESLRLRSNETKRYQTLASLVNSRAAFSCKMEEHDPEIIRDHLVTIPTKGDIRIYLSISRSSADSLVEAKKRLGSQIGSNLTVGDALSILLFDYVVEQKATRVLERLGLDEPKGKCAEANANESQDENVVRLK</sequence>
<accession>A0A084E218</accession>
<dbReference type="eggNOG" id="ENOG5030R7C">
    <property type="taxonomic scope" value="Bacteria"/>
</dbReference>
<comment type="caution">
    <text evidence="1">The sequence shown here is derived from an EMBL/GenBank/DDBJ whole genome shotgun (WGS) entry which is preliminary data.</text>
</comment>
<dbReference type="Proteomes" id="UP000028534">
    <property type="component" value="Unassembled WGS sequence"/>
</dbReference>
<dbReference type="PATRIC" id="fig|13690.10.peg.5465"/>
<protein>
    <submittedName>
        <fullName evidence="1">Uncharacterized protein</fullName>
    </submittedName>
</protein>
<evidence type="ECO:0000313" key="1">
    <source>
        <dbReference type="EMBL" id="KEZ12010.1"/>
    </source>
</evidence>
<organism evidence="1 2">
    <name type="scientific">Sphingobium yanoikuyae</name>
    <name type="common">Sphingomonas yanoikuyae</name>
    <dbReference type="NCBI Taxonomy" id="13690"/>
    <lineage>
        <taxon>Bacteria</taxon>
        <taxon>Pseudomonadati</taxon>
        <taxon>Pseudomonadota</taxon>
        <taxon>Alphaproteobacteria</taxon>
        <taxon>Sphingomonadales</taxon>
        <taxon>Sphingomonadaceae</taxon>
        <taxon>Sphingobium</taxon>
    </lineage>
</organism>
<proteinExistence type="predicted"/>